<dbReference type="RefSeq" id="WP_309203219.1">
    <property type="nucleotide sequence ID" value="NZ_CP133548.1"/>
</dbReference>
<name>A0AA51RV40_9GAMM</name>
<keyword evidence="1" id="KW-1133">Transmembrane helix</keyword>
<gene>
    <name evidence="2" type="ORF">Q9312_03740</name>
</gene>
<keyword evidence="1" id="KW-0472">Membrane</keyword>
<organism evidence="2 3">
    <name type="scientific">Pleionea litopenaei</name>
    <dbReference type="NCBI Taxonomy" id="3070815"/>
    <lineage>
        <taxon>Bacteria</taxon>
        <taxon>Pseudomonadati</taxon>
        <taxon>Pseudomonadota</taxon>
        <taxon>Gammaproteobacteria</taxon>
        <taxon>Oceanospirillales</taxon>
        <taxon>Pleioneaceae</taxon>
        <taxon>Pleionea</taxon>
    </lineage>
</organism>
<feature type="transmembrane region" description="Helical" evidence="1">
    <location>
        <begin position="21"/>
        <end position="47"/>
    </location>
</feature>
<protein>
    <submittedName>
        <fullName evidence="2">Uncharacterized protein</fullName>
    </submittedName>
</protein>
<dbReference type="GO" id="GO:0016811">
    <property type="term" value="F:hydrolase activity, acting on carbon-nitrogen (but not peptide) bonds, in linear amides"/>
    <property type="evidence" value="ECO:0007669"/>
    <property type="project" value="InterPro"/>
</dbReference>
<dbReference type="InterPro" id="IPR029055">
    <property type="entry name" value="Ntn_hydrolases_N"/>
</dbReference>
<accession>A0AA51RV40</accession>
<dbReference type="SUPFAM" id="SSF56235">
    <property type="entry name" value="N-terminal nucleophile aminohydrolases (Ntn hydrolases)"/>
    <property type="match status" value="1"/>
</dbReference>
<sequence length="107" mass="11895">MKNNNKRQLFGRPKPSIARRILRKITLLLLTLLSLGLLLGLVVYFILLGSKPTYEGQLHLDGLSQSVTINRDKLGTTEIIAENRSDLGFALGFPRAREIFSNGSFAP</sequence>
<reference evidence="2 3" key="1">
    <citation type="submission" date="2023-08" db="EMBL/GenBank/DDBJ databases">
        <title>Pleionea litopenaei sp. nov., isolated from stomach of juvenile Litopenaeus vannamei.</title>
        <authorList>
            <person name="Rho A.M."/>
            <person name="Hwang C.Y."/>
        </authorList>
    </citation>
    <scope>NUCLEOTIDE SEQUENCE [LARGE SCALE GENOMIC DNA]</scope>
    <source>
        <strain evidence="2 3">HL-JVS1</strain>
    </source>
</reference>
<dbReference type="Proteomes" id="UP001239782">
    <property type="component" value="Chromosome"/>
</dbReference>
<dbReference type="AlphaFoldDB" id="A0AA51RV40"/>
<proteinExistence type="predicted"/>
<dbReference type="InterPro" id="IPR023343">
    <property type="entry name" value="Penicillin_amidase_dom1"/>
</dbReference>
<dbReference type="Gene3D" id="1.10.439.10">
    <property type="entry name" value="Penicillin Amidohydrolase, domain 1"/>
    <property type="match status" value="1"/>
</dbReference>
<evidence type="ECO:0000313" key="2">
    <source>
        <dbReference type="EMBL" id="WMS88033.1"/>
    </source>
</evidence>
<keyword evidence="1" id="KW-0812">Transmembrane</keyword>
<dbReference type="EMBL" id="CP133548">
    <property type="protein sequence ID" value="WMS88033.1"/>
    <property type="molecule type" value="Genomic_DNA"/>
</dbReference>
<keyword evidence="3" id="KW-1185">Reference proteome</keyword>
<dbReference type="KEGG" id="plei:Q9312_03740"/>
<evidence type="ECO:0000256" key="1">
    <source>
        <dbReference type="SAM" id="Phobius"/>
    </source>
</evidence>
<evidence type="ECO:0000313" key="3">
    <source>
        <dbReference type="Proteomes" id="UP001239782"/>
    </source>
</evidence>